<evidence type="ECO:0000256" key="1">
    <source>
        <dbReference type="SAM" id="Phobius"/>
    </source>
</evidence>
<accession>A0ABT4L8R5</accession>
<evidence type="ECO:0000313" key="3">
    <source>
        <dbReference type="Proteomes" id="UP001144347"/>
    </source>
</evidence>
<keyword evidence="1" id="KW-0472">Membrane</keyword>
<name>A0ABT4L8R5_9SPHI</name>
<dbReference type="EMBL" id="JAPWGM010000003">
    <property type="protein sequence ID" value="MCZ4244241.1"/>
    <property type="molecule type" value="Genomic_DNA"/>
</dbReference>
<gene>
    <name evidence="2" type="ORF">O0955_09500</name>
</gene>
<keyword evidence="1" id="KW-1133">Transmembrane helix</keyword>
<proteinExistence type="predicted"/>
<protein>
    <submittedName>
        <fullName evidence="2">Uncharacterized protein</fullName>
    </submittedName>
</protein>
<reference evidence="2" key="1">
    <citation type="submission" date="2022-12" db="EMBL/GenBank/DDBJ databases">
        <title>Genome sequence of HCMS5-2.</title>
        <authorList>
            <person name="Woo H."/>
        </authorList>
    </citation>
    <scope>NUCLEOTIDE SEQUENCE</scope>
    <source>
        <strain evidence="2">HCMS5-2</strain>
    </source>
</reference>
<keyword evidence="3" id="KW-1185">Reference proteome</keyword>
<keyword evidence="1" id="KW-0812">Transmembrane</keyword>
<feature type="transmembrane region" description="Helical" evidence="1">
    <location>
        <begin position="142"/>
        <end position="163"/>
    </location>
</feature>
<organism evidence="2 3">
    <name type="scientific">Pedobacter punctiformis</name>
    <dbReference type="NCBI Taxonomy" id="3004097"/>
    <lineage>
        <taxon>Bacteria</taxon>
        <taxon>Pseudomonadati</taxon>
        <taxon>Bacteroidota</taxon>
        <taxon>Sphingobacteriia</taxon>
        <taxon>Sphingobacteriales</taxon>
        <taxon>Sphingobacteriaceae</taxon>
        <taxon>Pedobacter</taxon>
    </lineage>
</organism>
<comment type="caution">
    <text evidence="2">The sequence shown here is derived from an EMBL/GenBank/DDBJ whole genome shotgun (WGS) entry which is preliminary data.</text>
</comment>
<dbReference type="Proteomes" id="UP001144347">
    <property type="component" value="Unassembled WGS sequence"/>
</dbReference>
<evidence type="ECO:0000313" key="2">
    <source>
        <dbReference type="EMBL" id="MCZ4244241.1"/>
    </source>
</evidence>
<dbReference type="RefSeq" id="WP_269427314.1">
    <property type="nucleotide sequence ID" value="NZ_JAPWGM010000003.1"/>
</dbReference>
<sequence>MEQTLIWRKGLFDSNYQVYAGGLLKFSLSFSSWKNSAIATTKEGIFLLKSNSLSNSETIILNNKSEILGRVVYDLLSFKATIILSTGEQFDWSYQNSWLSRWTLNNRSDKQIIFSSSSGSGIINSNINEDLLLIIGLYVREYYSRLISLFIIAICMLCIFRGVF</sequence>